<accession>A0A841QHN0</accession>
<comment type="caution">
    <text evidence="1">The sequence shown here is derived from an EMBL/GenBank/DDBJ whole genome shotgun (WGS) entry which is preliminary data.</text>
</comment>
<keyword evidence="2" id="KW-1185">Reference proteome</keyword>
<protein>
    <submittedName>
        <fullName evidence="1">Uncharacterized protein</fullName>
    </submittedName>
</protein>
<gene>
    <name evidence="1" type="ORF">HNR55_002532</name>
</gene>
<dbReference type="EMBL" id="JACHIE010000012">
    <property type="protein sequence ID" value="MBB6457928.1"/>
    <property type="molecule type" value="Genomic_DNA"/>
</dbReference>
<organism evidence="1 2">
    <name type="scientific">Acetobacter lovaniensis</name>
    <dbReference type="NCBI Taxonomy" id="104100"/>
    <lineage>
        <taxon>Bacteria</taxon>
        <taxon>Pseudomonadati</taxon>
        <taxon>Pseudomonadota</taxon>
        <taxon>Alphaproteobacteria</taxon>
        <taxon>Acetobacterales</taxon>
        <taxon>Acetobacteraceae</taxon>
        <taxon>Acetobacter</taxon>
    </lineage>
</organism>
<dbReference type="AlphaFoldDB" id="A0A841QHN0"/>
<name>A0A841QHN0_9PROT</name>
<reference evidence="1 2" key="1">
    <citation type="submission" date="2020-08" db="EMBL/GenBank/DDBJ databases">
        <title>Genomic Encyclopedia of Type Strains, Phase IV (KMG-IV): sequencing the most valuable type-strain genomes for metagenomic binning, comparative biology and taxonomic classification.</title>
        <authorList>
            <person name="Goeker M."/>
        </authorList>
    </citation>
    <scope>NUCLEOTIDE SEQUENCE [LARGE SCALE GENOMIC DNA]</scope>
    <source>
        <strain evidence="1 2">DSM 4491</strain>
    </source>
</reference>
<sequence>MLLDQNISERETVVIEKANRQRKTVRYICVTIIKKNTMG</sequence>
<proteinExistence type="predicted"/>
<evidence type="ECO:0000313" key="2">
    <source>
        <dbReference type="Proteomes" id="UP000578000"/>
    </source>
</evidence>
<evidence type="ECO:0000313" key="1">
    <source>
        <dbReference type="EMBL" id="MBB6457928.1"/>
    </source>
</evidence>
<dbReference type="Proteomes" id="UP000578000">
    <property type="component" value="Unassembled WGS sequence"/>
</dbReference>